<dbReference type="AlphaFoldDB" id="A0A8E0RKU5"/>
<accession>A0A8E0RKU5</accession>
<dbReference type="Proteomes" id="UP000728185">
    <property type="component" value="Unassembled WGS sequence"/>
</dbReference>
<gene>
    <name evidence="2" type="ORF">FBUS_05216</name>
</gene>
<evidence type="ECO:0000313" key="2">
    <source>
        <dbReference type="EMBL" id="KAA0186065.1"/>
    </source>
</evidence>
<evidence type="ECO:0000256" key="1">
    <source>
        <dbReference type="SAM" id="SignalP"/>
    </source>
</evidence>
<dbReference type="EMBL" id="LUCM01009988">
    <property type="protein sequence ID" value="KAA0186065.1"/>
    <property type="molecule type" value="Genomic_DNA"/>
</dbReference>
<comment type="caution">
    <text evidence="2">The sequence shown here is derived from an EMBL/GenBank/DDBJ whole genome shotgun (WGS) entry which is preliminary data.</text>
</comment>
<sequence>MRPEVGSVIGILLLLALHVCSANPSKIKISKFKLLTSKAEAKDLEWAFDDDQSTQALIHSRKDEEVTSLLSFPSEHEINSVEIISDLPTTLRQTVQVGYAQDNKQPYPSLLLDCEVNRTLTICRPHCGHGAQGVTGTTILWTIQRSEETGWTRIYDVIIRGQIFESPTLAQDGVSE</sequence>
<organism evidence="2 3">
    <name type="scientific">Fasciolopsis buskii</name>
    <dbReference type="NCBI Taxonomy" id="27845"/>
    <lineage>
        <taxon>Eukaryota</taxon>
        <taxon>Metazoa</taxon>
        <taxon>Spiralia</taxon>
        <taxon>Lophotrochozoa</taxon>
        <taxon>Platyhelminthes</taxon>
        <taxon>Trematoda</taxon>
        <taxon>Digenea</taxon>
        <taxon>Plagiorchiida</taxon>
        <taxon>Echinostomata</taxon>
        <taxon>Echinostomatoidea</taxon>
        <taxon>Fasciolidae</taxon>
        <taxon>Fasciolopsis</taxon>
    </lineage>
</organism>
<proteinExistence type="predicted"/>
<protein>
    <submittedName>
        <fullName evidence="2">Uncharacterized protein</fullName>
    </submittedName>
</protein>
<evidence type="ECO:0000313" key="3">
    <source>
        <dbReference type="Proteomes" id="UP000728185"/>
    </source>
</evidence>
<dbReference type="OrthoDB" id="6241182at2759"/>
<keyword evidence="3" id="KW-1185">Reference proteome</keyword>
<feature type="signal peptide" evidence="1">
    <location>
        <begin position="1"/>
        <end position="22"/>
    </location>
</feature>
<reference evidence="2" key="1">
    <citation type="submission" date="2019-05" db="EMBL/GenBank/DDBJ databases">
        <title>Annotation for the trematode Fasciolopsis buski.</title>
        <authorList>
            <person name="Choi Y.-J."/>
        </authorList>
    </citation>
    <scope>NUCLEOTIDE SEQUENCE</scope>
    <source>
        <strain evidence="2">HT</strain>
        <tissue evidence="2">Whole worm</tissue>
    </source>
</reference>
<feature type="chain" id="PRO_5034932446" evidence="1">
    <location>
        <begin position="23"/>
        <end position="176"/>
    </location>
</feature>
<keyword evidence="1" id="KW-0732">Signal</keyword>
<name>A0A8E0RKU5_9TREM</name>